<accession>A0A645FQ58</accession>
<dbReference type="EMBL" id="VSSQ01062576">
    <property type="protein sequence ID" value="MPN15732.1"/>
    <property type="molecule type" value="Genomic_DNA"/>
</dbReference>
<comment type="caution">
    <text evidence="1">The sequence shown here is derived from an EMBL/GenBank/DDBJ whole genome shotgun (WGS) entry which is preliminary data.</text>
</comment>
<dbReference type="AlphaFoldDB" id="A0A645FQ58"/>
<organism evidence="1">
    <name type="scientific">bioreactor metagenome</name>
    <dbReference type="NCBI Taxonomy" id="1076179"/>
    <lineage>
        <taxon>unclassified sequences</taxon>
        <taxon>metagenomes</taxon>
        <taxon>ecological metagenomes</taxon>
    </lineage>
</organism>
<name>A0A645FQ58_9ZZZZ</name>
<gene>
    <name evidence="1" type="ORF">SDC9_163066</name>
</gene>
<proteinExistence type="predicted"/>
<evidence type="ECO:0000313" key="1">
    <source>
        <dbReference type="EMBL" id="MPN15732.1"/>
    </source>
</evidence>
<protein>
    <submittedName>
        <fullName evidence="1">Uncharacterized protein</fullName>
    </submittedName>
</protein>
<reference evidence="1" key="1">
    <citation type="submission" date="2019-08" db="EMBL/GenBank/DDBJ databases">
        <authorList>
            <person name="Kucharzyk K."/>
            <person name="Murdoch R.W."/>
            <person name="Higgins S."/>
            <person name="Loffler F."/>
        </authorList>
    </citation>
    <scope>NUCLEOTIDE SEQUENCE</scope>
</reference>
<sequence length="69" mass="7783">MFCLIGGRCLHGSSQAKISAGMCKFGISGIHSSDGTDGIGEYPIEINVLRRILVEWMFFARRQHQRKDR</sequence>